<accession>A0A0C2X0P1</accession>
<dbReference type="InParanoid" id="A0A0C2X0P1"/>
<gene>
    <name evidence="1" type="ORF">M378DRAFT_165359</name>
</gene>
<keyword evidence="2" id="KW-1185">Reference proteome</keyword>
<proteinExistence type="predicted"/>
<organism evidence="1 2">
    <name type="scientific">Amanita muscaria (strain Koide BX008)</name>
    <dbReference type="NCBI Taxonomy" id="946122"/>
    <lineage>
        <taxon>Eukaryota</taxon>
        <taxon>Fungi</taxon>
        <taxon>Dikarya</taxon>
        <taxon>Basidiomycota</taxon>
        <taxon>Agaricomycotina</taxon>
        <taxon>Agaricomycetes</taxon>
        <taxon>Agaricomycetidae</taxon>
        <taxon>Agaricales</taxon>
        <taxon>Pluteineae</taxon>
        <taxon>Amanitaceae</taxon>
        <taxon>Amanita</taxon>
    </lineage>
</organism>
<reference evidence="1 2" key="1">
    <citation type="submission" date="2014-04" db="EMBL/GenBank/DDBJ databases">
        <title>Evolutionary Origins and Diversification of the Mycorrhizal Mutualists.</title>
        <authorList>
            <consortium name="DOE Joint Genome Institute"/>
            <consortium name="Mycorrhizal Genomics Consortium"/>
            <person name="Kohler A."/>
            <person name="Kuo A."/>
            <person name="Nagy L.G."/>
            <person name="Floudas D."/>
            <person name="Copeland A."/>
            <person name="Barry K.W."/>
            <person name="Cichocki N."/>
            <person name="Veneault-Fourrey C."/>
            <person name="LaButti K."/>
            <person name="Lindquist E.A."/>
            <person name="Lipzen A."/>
            <person name="Lundell T."/>
            <person name="Morin E."/>
            <person name="Murat C."/>
            <person name="Riley R."/>
            <person name="Ohm R."/>
            <person name="Sun H."/>
            <person name="Tunlid A."/>
            <person name="Henrissat B."/>
            <person name="Grigoriev I.V."/>
            <person name="Hibbett D.S."/>
            <person name="Martin F."/>
        </authorList>
    </citation>
    <scope>NUCLEOTIDE SEQUENCE [LARGE SCALE GENOMIC DNA]</scope>
    <source>
        <strain evidence="1 2">Koide BX008</strain>
    </source>
</reference>
<protein>
    <submittedName>
        <fullName evidence="1">Uncharacterized protein</fullName>
    </submittedName>
</protein>
<evidence type="ECO:0000313" key="2">
    <source>
        <dbReference type="Proteomes" id="UP000054549"/>
    </source>
</evidence>
<name>A0A0C2X0P1_AMAMK</name>
<dbReference type="HOGENOM" id="CLU_2621528_0_0_1"/>
<dbReference type="EMBL" id="KN818267">
    <property type="protein sequence ID" value="KIL62701.1"/>
    <property type="molecule type" value="Genomic_DNA"/>
</dbReference>
<evidence type="ECO:0000313" key="1">
    <source>
        <dbReference type="EMBL" id="KIL62701.1"/>
    </source>
</evidence>
<dbReference type="Proteomes" id="UP000054549">
    <property type="component" value="Unassembled WGS sequence"/>
</dbReference>
<dbReference type="AlphaFoldDB" id="A0A0C2X0P1"/>
<sequence length="78" mass="8755">MSLRSIASLFHNPNITLIKLRAAFGANGCNNLALGSQLCRRCKTGFVLVHLSVCSYVTVTRWKRLRCDPISFCDFEYG</sequence>